<accession>A0A2P4X3M0</accession>
<evidence type="ECO:0008006" key="3">
    <source>
        <dbReference type="Google" id="ProtNLM"/>
    </source>
</evidence>
<reference evidence="1 2" key="1">
    <citation type="journal article" date="2017" name="Genome Biol. Evol.">
        <title>Phytophthora megakarya and P. palmivora, closely related causal agents of cacao black pod rot, underwent increases in genome sizes and gene numbers by different mechanisms.</title>
        <authorList>
            <person name="Ali S.S."/>
            <person name="Shao J."/>
            <person name="Lary D.J."/>
            <person name="Kronmiller B."/>
            <person name="Shen D."/>
            <person name="Strem M.D."/>
            <person name="Amoako-Attah I."/>
            <person name="Akrofi A.Y."/>
            <person name="Begoude B.A."/>
            <person name="Ten Hoopen G.M."/>
            <person name="Coulibaly K."/>
            <person name="Kebe B.I."/>
            <person name="Melnick R.L."/>
            <person name="Guiltinan M.J."/>
            <person name="Tyler B.M."/>
            <person name="Meinhardt L.W."/>
            <person name="Bailey B.A."/>
        </authorList>
    </citation>
    <scope>NUCLEOTIDE SEQUENCE [LARGE SCALE GENOMIC DNA]</scope>
    <source>
        <strain evidence="2">sbr112.9</strain>
    </source>
</reference>
<comment type="caution">
    <text evidence="1">The sequence shown here is derived from an EMBL/GenBank/DDBJ whole genome shotgun (WGS) entry which is preliminary data.</text>
</comment>
<dbReference type="AlphaFoldDB" id="A0A2P4X3M0"/>
<name>A0A2P4X3M0_9STRA</name>
<proteinExistence type="predicted"/>
<dbReference type="EMBL" id="NCKW01016931">
    <property type="protein sequence ID" value="POM60138.1"/>
    <property type="molecule type" value="Genomic_DNA"/>
</dbReference>
<protein>
    <recommendedName>
        <fullName evidence="3">Reverse transcriptase RNase H-like domain-containing protein</fullName>
    </recommendedName>
</protein>
<evidence type="ECO:0000313" key="1">
    <source>
        <dbReference type="EMBL" id="POM60138.1"/>
    </source>
</evidence>
<gene>
    <name evidence="1" type="ORF">PHPALM_31042</name>
</gene>
<sequence length="271" mass="31527">MKGKKVYHHQLLVCKGGSFKGSQLQCSVAEKEAFPLDFRIYTDHANVIHIFCPDRELKNHADIVPRWPVREDTVVVTKVKAVQTHNQPPASLLRLLQDDSFERPSNLSIQEVQSRFRNDKLWIRRQAKDLLTRMLLVAPCDIHSHRGQQVIITQLEQHFAINRLTEMVTKFLSKCLLYKHIKGEKLIQSAWSDTDKWMERNEYPKMSSRIIASSSHAIFTNHIRSLDRYKPVGLPPKLVFDQGAISRAIFWLILQSGYKGSKMLRQFTRRV</sequence>
<dbReference type="Proteomes" id="UP000237271">
    <property type="component" value="Unassembled WGS sequence"/>
</dbReference>
<evidence type="ECO:0000313" key="2">
    <source>
        <dbReference type="Proteomes" id="UP000237271"/>
    </source>
</evidence>
<organism evidence="1 2">
    <name type="scientific">Phytophthora palmivora</name>
    <dbReference type="NCBI Taxonomy" id="4796"/>
    <lineage>
        <taxon>Eukaryota</taxon>
        <taxon>Sar</taxon>
        <taxon>Stramenopiles</taxon>
        <taxon>Oomycota</taxon>
        <taxon>Peronosporomycetes</taxon>
        <taxon>Peronosporales</taxon>
        <taxon>Peronosporaceae</taxon>
        <taxon>Phytophthora</taxon>
    </lineage>
</organism>
<keyword evidence="2" id="KW-1185">Reference proteome</keyword>